<evidence type="ECO:0000313" key="1">
    <source>
        <dbReference type="EMBL" id="CAG8824400.1"/>
    </source>
</evidence>
<comment type="caution">
    <text evidence="1">The sequence shown here is derived from an EMBL/GenBank/DDBJ whole genome shotgun (WGS) entry which is preliminary data.</text>
</comment>
<dbReference type="EMBL" id="CAJVQB010036754">
    <property type="protein sequence ID" value="CAG8824400.1"/>
    <property type="molecule type" value="Genomic_DNA"/>
</dbReference>
<feature type="non-terminal residue" evidence="1">
    <location>
        <position position="1"/>
    </location>
</feature>
<gene>
    <name evidence="1" type="ORF">GMARGA_LOCUS28567</name>
</gene>
<reference evidence="1 2" key="1">
    <citation type="submission" date="2021-06" db="EMBL/GenBank/DDBJ databases">
        <authorList>
            <person name="Kallberg Y."/>
            <person name="Tangrot J."/>
            <person name="Rosling A."/>
        </authorList>
    </citation>
    <scope>NUCLEOTIDE SEQUENCE [LARGE SCALE GENOMIC DNA]</scope>
    <source>
        <strain evidence="1 2">120-4 pot B 10/14</strain>
    </source>
</reference>
<sequence>KTGRGRQRLKDHFIISSSNKRKRTFSTNNKDIKKDVAEIALYIENIFKENK</sequence>
<keyword evidence="2" id="KW-1185">Reference proteome</keyword>
<accession>A0ABN7WAA4</accession>
<protein>
    <submittedName>
        <fullName evidence="1">37192_t:CDS:1</fullName>
    </submittedName>
</protein>
<feature type="non-terminal residue" evidence="1">
    <location>
        <position position="51"/>
    </location>
</feature>
<name>A0ABN7WAA4_GIGMA</name>
<organism evidence="1 2">
    <name type="scientific">Gigaspora margarita</name>
    <dbReference type="NCBI Taxonomy" id="4874"/>
    <lineage>
        <taxon>Eukaryota</taxon>
        <taxon>Fungi</taxon>
        <taxon>Fungi incertae sedis</taxon>
        <taxon>Mucoromycota</taxon>
        <taxon>Glomeromycotina</taxon>
        <taxon>Glomeromycetes</taxon>
        <taxon>Diversisporales</taxon>
        <taxon>Gigasporaceae</taxon>
        <taxon>Gigaspora</taxon>
    </lineage>
</organism>
<evidence type="ECO:0000313" key="2">
    <source>
        <dbReference type="Proteomes" id="UP000789901"/>
    </source>
</evidence>
<proteinExistence type="predicted"/>
<dbReference type="Proteomes" id="UP000789901">
    <property type="component" value="Unassembled WGS sequence"/>
</dbReference>